<feature type="domain" description="VOC" evidence="1">
    <location>
        <begin position="11"/>
        <end position="126"/>
    </location>
</feature>
<dbReference type="InterPro" id="IPR037523">
    <property type="entry name" value="VOC_core"/>
</dbReference>
<dbReference type="EMBL" id="BOOU01000046">
    <property type="protein sequence ID" value="GII78297.1"/>
    <property type="molecule type" value="Genomic_DNA"/>
</dbReference>
<evidence type="ECO:0000313" key="3">
    <source>
        <dbReference type="Proteomes" id="UP000655287"/>
    </source>
</evidence>
<name>A0A919V177_9ACTN</name>
<dbReference type="PANTHER" id="PTHR33993">
    <property type="entry name" value="GLYOXALASE-RELATED"/>
    <property type="match status" value="1"/>
</dbReference>
<proteinExistence type="predicted"/>
<dbReference type="InterPro" id="IPR004360">
    <property type="entry name" value="Glyas_Fos-R_dOase_dom"/>
</dbReference>
<gene>
    <name evidence="2" type="ORF">Sru01_32790</name>
</gene>
<dbReference type="RefSeq" id="WP_203985557.1">
    <property type="nucleotide sequence ID" value="NZ_BOOU01000046.1"/>
</dbReference>
<dbReference type="Pfam" id="PF18029">
    <property type="entry name" value="Glyoxalase_6"/>
    <property type="match status" value="1"/>
</dbReference>
<dbReference type="SUPFAM" id="SSF54593">
    <property type="entry name" value="Glyoxalase/Bleomycin resistance protein/Dihydroxybiphenyl dioxygenase"/>
    <property type="match status" value="2"/>
</dbReference>
<dbReference type="InterPro" id="IPR029068">
    <property type="entry name" value="Glyas_Bleomycin-R_OHBP_Dase"/>
</dbReference>
<sequence length="257" mass="27597">MAERAHYPDGAPCWPELTTNDLAGATRFYQRVFDWSCEDLGRHLWHYTLCRIGEAPVAALTPPAVGMEGVAPAWTTYLATSDIEASVVRVEANGGKLVVLPTALPGYARFALAADPDGAPFGLWQAAGHAGAALVGEPGAMCWAEVHSRNPMAADGFYEALFGYEREQQGDGVDFDYVLMKIRGTAVCGRLRMPYEAAGEVPHWLVHFTVADCEETTARVVRAGGEVLISPFEMRETLVAYAADPSGARFAVCQGGG</sequence>
<comment type="caution">
    <text evidence="2">The sequence shown here is derived from an EMBL/GenBank/DDBJ whole genome shotgun (WGS) entry which is preliminary data.</text>
</comment>
<dbReference type="AlphaFoldDB" id="A0A919V177"/>
<keyword evidence="3" id="KW-1185">Reference proteome</keyword>
<keyword evidence="2" id="KW-0378">Hydrolase</keyword>
<evidence type="ECO:0000259" key="1">
    <source>
        <dbReference type="PROSITE" id="PS51819"/>
    </source>
</evidence>
<dbReference type="Proteomes" id="UP000655287">
    <property type="component" value="Unassembled WGS sequence"/>
</dbReference>
<dbReference type="PROSITE" id="PS51819">
    <property type="entry name" value="VOC"/>
    <property type="match status" value="2"/>
</dbReference>
<dbReference type="Gene3D" id="3.10.180.10">
    <property type="entry name" value="2,3-Dihydroxybiphenyl 1,2-Dioxygenase, domain 1"/>
    <property type="match status" value="2"/>
</dbReference>
<dbReference type="Pfam" id="PF00903">
    <property type="entry name" value="Glyoxalase"/>
    <property type="match status" value="1"/>
</dbReference>
<reference evidence="2" key="1">
    <citation type="submission" date="2021-01" db="EMBL/GenBank/DDBJ databases">
        <title>Whole genome shotgun sequence of Sphaerisporangium rufum NBRC 109079.</title>
        <authorList>
            <person name="Komaki H."/>
            <person name="Tamura T."/>
        </authorList>
    </citation>
    <scope>NUCLEOTIDE SEQUENCE</scope>
    <source>
        <strain evidence="2">NBRC 109079</strain>
    </source>
</reference>
<organism evidence="2 3">
    <name type="scientific">Sphaerisporangium rufum</name>
    <dbReference type="NCBI Taxonomy" id="1381558"/>
    <lineage>
        <taxon>Bacteria</taxon>
        <taxon>Bacillati</taxon>
        <taxon>Actinomycetota</taxon>
        <taxon>Actinomycetes</taxon>
        <taxon>Streptosporangiales</taxon>
        <taxon>Streptosporangiaceae</taxon>
        <taxon>Sphaerisporangium</taxon>
    </lineage>
</organism>
<protein>
    <submittedName>
        <fullName evidence="2">Hydrolase</fullName>
    </submittedName>
</protein>
<accession>A0A919V177</accession>
<dbReference type="InterPro" id="IPR041581">
    <property type="entry name" value="Glyoxalase_6"/>
</dbReference>
<dbReference type="PANTHER" id="PTHR33993:SF14">
    <property type="entry name" value="GB|AAF24581.1"/>
    <property type="match status" value="1"/>
</dbReference>
<dbReference type="GO" id="GO:0016787">
    <property type="term" value="F:hydrolase activity"/>
    <property type="evidence" value="ECO:0007669"/>
    <property type="project" value="UniProtKB-KW"/>
</dbReference>
<feature type="domain" description="VOC" evidence="1">
    <location>
        <begin position="140"/>
        <end position="255"/>
    </location>
</feature>
<dbReference type="InterPro" id="IPR052164">
    <property type="entry name" value="Anthracycline_SecMetBiosynth"/>
</dbReference>
<dbReference type="CDD" id="cd07247">
    <property type="entry name" value="SgaA_N_like"/>
    <property type="match status" value="2"/>
</dbReference>
<evidence type="ECO:0000313" key="2">
    <source>
        <dbReference type="EMBL" id="GII78297.1"/>
    </source>
</evidence>